<dbReference type="InterPro" id="IPR000639">
    <property type="entry name" value="Epox_hydrolase-like"/>
</dbReference>
<protein>
    <submittedName>
        <fullName evidence="3">Alpha/beta hydrolase</fullName>
    </submittedName>
</protein>
<evidence type="ECO:0000313" key="3">
    <source>
        <dbReference type="EMBL" id="TLS38313.1"/>
    </source>
</evidence>
<dbReference type="Gene3D" id="3.40.50.1820">
    <property type="entry name" value="alpha/beta hydrolase"/>
    <property type="match status" value="1"/>
</dbReference>
<evidence type="ECO:0000313" key="4">
    <source>
        <dbReference type="Proteomes" id="UP000308230"/>
    </source>
</evidence>
<dbReference type="PRINTS" id="PR00111">
    <property type="entry name" value="ABHYDROLASE"/>
</dbReference>
<dbReference type="PANTHER" id="PTHR43798">
    <property type="entry name" value="MONOACYLGLYCEROL LIPASE"/>
    <property type="match status" value="1"/>
</dbReference>
<accession>A0A5R9FBQ5</accession>
<dbReference type="GO" id="GO:0016787">
    <property type="term" value="F:hydrolase activity"/>
    <property type="evidence" value="ECO:0007669"/>
    <property type="project" value="UniProtKB-KW"/>
</dbReference>
<name>A0A5R9FBQ5_9BACL</name>
<sequence>MKERLLLHNVRAFEWNDGAEDKPLLICLHGLTNNALGFIEIGEALKDRFRVVSLDLPGHGKTPSFEKENEYGFPEIAKWLDGVVNELTQKPFYLAGHSWGAGIALHYAFLYPENVKGIVMIDGGFIQPGDDPDASLEEDLKGMKDWVEGSRFPEIEPYLEKKKEEIGRWSEALELMAREDMQHSLNGIEMRTSVATAQSIMKAFYQDSFRALYKDIETPVLLLVATLPEEFEGMRKLAIKDMSGKLQGSFDCVPVKETGHVLHWQKPEETVEYMSEWLTRQEKNYKQETF</sequence>
<proteinExistence type="predicted"/>
<organism evidence="3 4">
    <name type="scientific">Exobacillus caeni</name>
    <dbReference type="NCBI Taxonomy" id="2574798"/>
    <lineage>
        <taxon>Bacteria</taxon>
        <taxon>Bacillati</taxon>
        <taxon>Bacillota</taxon>
        <taxon>Bacilli</taxon>
        <taxon>Bacillales</taxon>
        <taxon>Guptibacillaceae</taxon>
        <taxon>Exobacillus</taxon>
    </lineage>
</organism>
<gene>
    <name evidence="3" type="ORF">FCL54_07245</name>
</gene>
<reference evidence="3 4" key="1">
    <citation type="submission" date="2019-04" db="EMBL/GenBank/DDBJ databases">
        <title>Bacillus caeni sp. nov., a bacterium isolated from mangrove sediment.</title>
        <authorList>
            <person name="Huang H."/>
            <person name="Mo K."/>
            <person name="Hu Y."/>
        </authorList>
    </citation>
    <scope>NUCLEOTIDE SEQUENCE [LARGE SCALE GENOMIC DNA]</scope>
    <source>
        <strain evidence="3 4">HB172195</strain>
    </source>
</reference>
<dbReference type="PANTHER" id="PTHR43798:SF31">
    <property type="entry name" value="AB HYDROLASE SUPERFAMILY PROTEIN YCLE"/>
    <property type="match status" value="1"/>
</dbReference>
<dbReference type="Proteomes" id="UP000308230">
    <property type="component" value="Unassembled WGS sequence"/>
</dbReference>
<evidence type="ECO:0000256" key="1">
    <source>
        <dbReference type="ARBA" id="ARBA00022801"/>
    </source>
</evidence>
<dbReference type="PRINTS" id="PR00412">
    <property type="entry name" value="EPOXHYDRLASE"/>
</dbReference>
<evidence type="ECO:0000259" key="2">
    <source>
        <dbReference type="Pfam" id="PF00561"/>
    </source>
</evidence>
<dbReference type="GO" id="GO:0016020">
    <property type="term" value="C:membrane"/>
    <property type="evidence" value="ECO:0007669"/>
    <property type="project" value="TreeGrafter"/>
</dbReference>
<dbReference type="AlphaFoldDB" id="A0A5R9FBQ5"/>
<dbReference type="InterPro" id="IPR050266">
    <property type="entry name" value="AB_hydrolase_sf"/>
</dbReference>
<dbReference type="OrthoDB" id="9775557at2"/>
<keyword evidence="4" id="KW-1185">Reference proteome</keyword>
<keyword evidence="1 3" id="KW-0378">Hydrolase</keyword>
<dbReference type="SUPFAM" id="SSF53474">
    <property type="entry name" value="alpha/beta-Hydrolases"/>
    <property type="match status" value="1"/>
</dbReference>
<dbReference type="InterPro" id="IPR029058">
    <property type="entry name" value="AB_hydrolase_fold"/>
</dbReference>
<dbReference type="RefSeq" id="WP_138124819.1">
    <property type="nucleotide sequence ID" value="NZ_SWLG01000004.1"/>
</dbReference>
<dbReference type="Pfam" id="PF00561">
    <property type="entry name" value="Abhydrolase_1"/>
    <property type="match status" value="1"/>
</dbReference>
<dbReference type="InterPro" id="IPR000073">
    <property type="entry name" value="AB_hydrolase_1"/>
</dbReference>
<comment type="caution">
    <text evidence="3">The sequence shown here is derived from an EMBL/GenBank/DDBJ whole genome shotgun (WGS) entry which is preliminary data.</text>
</comment>
<dbReference type="EMBL" id="SWLG01000004">
    <property type="protein sequence ID" value="TLS38313.1"/>
    <property type="molecule type" value="Genomic_DNA"/>
</dbReference>
<feature type="domain" description="AB hydrolase-1" evidence="2">
    <location>
        <begin position="23"/>
        <end position="265"/>
    </location>
</feature>